<protein>
    <submittedName>
        <fullName evidence="4">Transcriptional regulator, TetR family</fullName>
    </submittedName>
</protein>
<name>D6XSL2_BACIE</name>
<dbReference type="InterPro" id="IPR009057">
    <property type="entry name" value="Homeodomain-like_sf"/>
</dbReference>
<dbReference type="GO" id="GO:0003700">
    <property type="term" value="F:DNA-binding transcription factor activity"/>
    <property type="evidence" value="ECO:0007669"/>
    <property type="project" value="TreeGrafter"/>
</dbReference>
<dbReference type="SUPFAM" id="SSF46689">
    <property type="entry name" value="Homeodomain-like"/>
    <property type="match status" value="1"/>
</dbReference>
<dbReference type="InterPro" id="IPR001647">
    <property type="entry name" value="HTH_TetR"/>
</dbReference>
<dbReference type="RefSeq" id="WP_013172222.1">
    <property type="nucleotide sequence ID" value="NC_014219.1"/>
</dbReference>
<reference evidence="4" key="1">
    <citation type="submission" date="2009-10" db="EMBL/GenBank/DDBJ databases">
        <title>Complete sequence of Bacillus selenitireducens MLS10.</title>
        <authorList>
            <consortium name="US DOE Joint Genome Institute"/>
            <person name="Lucas S."/>
            <person name="Copeland A."/>
            <person name="Lapidus A."/>
            <person name="Glavina del Rio T."/>
            <person name="Dalin E."/>
            <person name="Tice H."/>
            <person name="Bruce D."/>
            <person name="Goodwin L."/>
            <person name="Pitluck S."/>
            <person name="Sims D."/>
            <person name="Brettin T."/>
            <person name="Detter J.C."/>
            <person name="Han C."/>
            <person name="Larimer F."/>
            <person name="Land M."/>
            <person name="Hauser L."/>
            <person name="Kyrpides N."/>
            <person name="Ovchinnikova G."/>
            <person name="Stolz J."/>
        </authorList>
    </citation>
    <scope>NUCLEOTIDE SEQUENCE [LARGE SCALE GENOMIC DNA]</scope>
    <source>
        <strain evidence="4">MLS10</strain>
    </source>
</reference>
<proteinExistence type="predicted"/>
<keyword evidence="1 2" id="KW-0238">DNA-binding</keyword>
<dbReference type="InterPro" id="IPR023772">
    <property type="entry name" value="DNA-bd_HTH_TetR-type_CS"/>
</dbReference>
<sequence>MNEAFFNLQSDKRKRIINAAMQEFVANGYTSASTNTIVKDAGISKGSLFHYFSNKKDLYLFLIDHTNIVIQDVYEAIDLEEPDLFKRLSKIGFAKMKIQQQYPQTFDFLTSVLNEPAEDVRQFAGEKLAAMQESGFNQLYVNVDWSLFKDTINVEKATEILNWTMMGFSEKYRNKLATFKDVGPELLEEWEDYAAILKNSYYKDHSQRRNGDESH</sequence>
<dbReference type="eggNOG" id="COG1309">
    <property type="taxonomic scope" value="Bacteria"/>
</dbReference>
<dbReference type="InterPro" id="IPR036271">
    <property type="entry name" value="Tet_transcr_reg_TetR-rel_C_sf"/>
</dbReference>
<dbReference type="Gene3D" id="1.10.10.60">
    <property type="entry name" value="Homeodomain-like"/>
    <property type="match status" value="1"/>
</dbReference>
<feature type="domain" description="HTH tetR-type" evidence="3">
    <location>
        <begin position="10"/>
        <end position="70"/>
    </location>
</feature>
<dbReference type="PROSITE" id="PS50977">
    <property type="entry name" value="HTH_TETR_2"/>
    <property type="match status" value="1"/>
</dbReference>
<evidence type="ECO:0000259" key="3">
    <source>
        <dbReference type="PROSITE" id="PS50977"/>
    </source>
</evidence>
<dbReference type="InterPro" id="IPR050109">
    <property type="entry name" value="HTH-type_TetR-like_transc_reg"/>
</dbReference>
<evidence type="ECO:0000256" key="1">
    <source>
        <dbReference type="ARBA" id="ARBA00023125"/>
    </source>
</evidence>
<feature type="DNA-binding region" description="H-T-H motif" evidence="2">
    <location>
        <begin position="33"/>
        <end position="52"/>
    </location>
</feature>
<dbReference type="Proteomes" id="UP000000271">
    <property type="component" value="Chromosome"/>
</dbReference>
<dbReference type="PANTHER" id="PTHR30055">
    <property type="entry name" value="HTH-TYPE TRANSCRIPTIONAL REGULATOR RUTR"/>
    <property type="match status" value="1"/>
</dbReference>
<dbReference type="PROSITE" id="PS01081">
    <property type="entry name" value="HTH_TETR_1"/>
    <property type="match status" value="1"/>
</dbReference>
<evidence type="ECO:0000313" key="4">
    <source>
        <dbReference type="EMBL" id="ADH98798.1"/>
    </source>
</evidence>
<dbReference type="SUPFAM" id="SSF48498">
    <property type="entry name" value="Tetracyclin repressor-like, C-terminal domain"/>
    <property type="match status" value="1"/>
</dbReference>
<dbReference type="Pfam" id="PF00440">
    <property type="entry name" value="TetR_N"/>
    <property type="match status" value="1"/>
</dbReference>
<evidence type="ECO:0000256" key="2">
    <source>
        <dbReference type="PROSITE-ProRule" id="PRU00335"/>
    </source>
</evidence>
<gene>
    <name evidence="4" type="ordered locus">Bsel_1286</name>
</gene>
<dbReference type="Gene3D" id="1.10.357.10">
    <property type="entry name" value="Tetracycline Repressor, domain 2"/>
    <property type="match status" value="1"/>
</dbReference>
<dbReference type="STRING" id="439292.Bsel_1286"/>
<dbReference type="GO" id="GO:0000976">
    <property type="term" value="F:transcription cis-regulatory region binding"/>
    <property type="evidence" value="ECO:0007669"/>
    <property type="project" value="TreeGrafter"/>
</dbReference>
<organism evidence="4 5">
    <name type="scientific">Bacillus selenitireducens (strain ATCC 700615 / DSM 15326 / MLS10)</name>
    <dbReference type="NCBI Taxonomy" id="439292"/>
    <lineage>
        <taxon>Bacteria</taxon>
        <taxon>Bacillati</taxon>
        <taxon>Bacillota</taxon>
        <taxon>Bacilli</taxon>
        <taxon>Bacillales</taxon>
        <taxon>Bacillaceae</taxon>
        <taxon>Salisediminibacterium</taxon>
    </lineage>
</organism>
<dbReference type="KEGG" id="bse:Bsel_1286"/>
<evidence type="ECO:0000313" key="5">
    <source>
        <dbReference type="Proteomes" id="UP000000271"/>
    </source>
</evidence>
<dbReference type="PRINTS" id="PR00455">
    <property type="entry name" value="HTHTETR"/>
</dbReference>
<dbReference type="EMBL" id="CP001791">
    <property type="protein sequence ID" value="ADH98798.1"/>
    <property type="molecule type" value="Genomic_DNA"/>
</dbReference>
<dbReference type="AlphaFoldDB" id="D6XSL2"/>
<dbReference type="HOGENOM" id="CLU_069356_45_0_9"/>
<dbReference type="PANTHER" id="PTHR30055:SF226">
    <property type="entry name" value="HTH-TYPE TRANSCRIPTIONAL REGULATOR PKSA"/>
    <property type="match status" value="1"/>
</dbReference>
<keyword evidence="5" id="KW-1185">Reference proteome</keyword>
<accession>D6XSL2</accession>